<evidence type="ECO:0000256" key="2">
    <source>
        <dbReference type="SAM" id="Phobius"/>
    </source>
</evidence>
<dbReference type="Proteomes" id="UP000527355">
    <property type="component" value="Unassembled WGS sequence"/>
</dbReference>
<feature type="transmembrane region" description="Helical" evidence="2">
    <location>
        <begin position="195"/>
        <end position="217"/>
    </location>
</feature>
<keyword evidence="2" id="KW-0812">Transmembrane</keyword>
<dbReference type="GO" id="GO:0007155">
    <property type="term" value="P:cell adhesion"/>
    <property type="evidence" value="ECO:0007669"/>
    <property type="project" value="TreeGrafter"/>
</dbReference>
<feature type="region of interest" description="Disordered" evidence="1">
    <location>
        <begin position="120"/>
        <end position="188"/>
    </location>
</feature>
<reference evidence="3 4" key="1">
    <citation type="journal article" date="2020" name="Nature">
        <title>Six reference-quality genomes reveal evolution of bat adaptations.</title>
        <authorList>
            <person name="Jebb D."/>
            <person name="Huang Z."/>
            <person name="Pippel M."/>
            <person name="Hughes G.M."/>
            <person name="Lavrichenko K."/>
            <person name="Devanna P."/>
            <person name="Winkler S."/>
            <person name="Jermiin L.S."/>
            <person name="Skirmuntt E.C."/>
            <person name="Katzourakis A."/>
            <person name="Burkitt-Gray L."/>
            <person name="Ray D.A."/>
            <person name="Sullivan K.A.M."/>
            <person name="Roscito J.G."/>
            <person name="Kirilenko B.M."/>
            <person name="Davalos L.M."/>
            <person name="Corthals A.P."/>
            <person name="Power M.L."/>
            <person name="Jones G."/>
            <person name="Ransome R.D."/>
            <person name="Dechmann D.K.N."/>
            <person name="Locatelli A.G."/>
            <person name="Puechmaille S.J."/>
            <person name="Fedrigo O."/>
            <person name="Jarvis E.D."/>
            <person name="Hiller M."/>
            <person name="Vernes S.C."/>
            <person name="Myers E.W."/>
            <person name="Teeling E.C."/>
        </authorList>
    </citation>
    <scope>NUCLEOTIDE SEQUENCE [LARGE SCALE GENOMIC DNA]</scope>
    <source>
        <strain evidence="3">MMyoMyo1</strain>
        <tissue evidence="3">Flight muscle</tissue>
    </source>
</reference>
<feature type="compositionally biased region" description="Polar residues" evidence="1">
    <location>
        <begin position="153"/>
        <end position="175"/>
    </location>
</feature>
<dbReference type="GO" id="GO:0030027">
    <property type="term" value="C:lamellipodium"/>
    <property type="evidence" value="ECO:0007669"/>
    <property type="project" value="TreeGrafter"/>
</dbReference>
<dbReference type="GO" id="GO:0016324">
    <property type="term" value="C:apical plasma membrane"/>
    <property type="evidence" value="ECO:0007669"/>
    <property type="project" value="TreeGrafter"/>
</dbReference>
<organism evidence="3 4">
    <name type="scientific">Myotis myotis</name>
    <name type="common">Greater mouse-eared bat</name>
    <name type="synonym">Vespertilio myotis</name>
    <dbReference type="NCBI Taxonomy" id="51298"/>
    <lineage>
        <taxon>Eukaryota</taxon>
        <taxon>Metazoa</taxon>
        <taxon>Chordata</taxon>
        <taxon>Craniata</taxon>
        <taxon>Vertebrata</taxon>
        <taxon>Euteleostomi</taxon>
        <taxon>Mammalia</taxon>
        <taxon>Eutheria</taxon>
        <taxon>Laurasiatheria</taxon>
        <taxon>Chiroptera</taxon>
        <taxon>Yangochiroptera</taxon>
        <taxon>Vespertilionidae</taxon>
        <taxon>Myotis</taxon>
    </lineage>
</organism>
<dbReference type="PANTHER" id="PTHR47390:SF1">
    <property type="entry name" value="PODOPLANIN"/>
    <property type="match status" value="1"/>
</dbReference>
<protein>
    <submittedName>
        <fullName evidence="3">Podoplanin</fullName>
    </submittedName>
</protein>
<sequence length="226" mass="23564">MPAPLPKFPAAKFAPLTARPPEEAGGPLLPWDFCSPPSSPPFRAPPGAGLRSFPETSCSPAEGNRLPEKMWKARVLLLVLGSALLWARTGATTVLPEDDATTASMESSMVTSGVDDNAMIPGAGEQPHKPAGFTSQVPTNTKRTDTPIEDLPTTESTGHAQEETQSTTALSGATSHSREDTQTTGAKDGFSTGTLIGIIVGVLLAIGFIAGIIIVVVRKMSGRYSP</sequence>
<dbReference type="VEuPathDB" id="HostDB:GeneID_118676923"/>
<comment type="caution">
    <text evidence="3">The sequence shown here is derived from an EMBL/GenBank/DDBJ whole genome shotgun (WGS) entry which is preliminary data.</text>
</comment>
<dbReference type="Pfam" id="PF05808">
    <property type="entry name" value="Podoplanin"/>
    <property type="match status" value="1"/>
</dbReference>
<dbReference type="GO" id="GO:1901731">
    <property type="term" value="P:positive regulation of platelet aggregation"/>
    <property type="evidence" value="ECO:0007669"/>
    <property type="project" value="TreeGrafter"/>
</dbReference>
<keyword evidence="2" id="KW-0472">Membrane</keyword>
<keyword evidence="2" id="KW-1133">Transmembrane helix</keyword>
<name>A0A7J8A0W5_MYOMY</name>
<evidence type="ECO:0000313" key="4">
    <source>
        <dbReference type="Proteomes" id="UP000527355"/>
    </source>
</evidence>
<dbReference type="GO" id="GO:0016323">
    <property type="term" value="C:basolateral plasma membrane"/>
    <property type="evidence" value="ECO:0007669"/>
    <property type="project" value="TreeGrafter"/>
</dbReference>
<accession>A0A7J8A0W5</accession>
<evidence type="ECO:0000256" key="1">
    <source>
        <dbReference type="SAM" id="MobiDB-lite"/>
    </source>
</evidence>
<dbReference type="GO" id="GO:0016477">
    <property type="term" value="P:cell migration"/>
    <property type="evidence" value="ECO:0007669"/>
    <property type="project" value="TreeGrafter"/>
</dbReference>
<dbReference type="AlphaFoldDB" id="A0A7J8A0W5"/>
<dbReference type="OrthoDB" id="9633724at2759"/>
<keyword evidence="4" id="KW-1185">Reference proteome</keyword>
<feature type="region of interest" description="Disordered" evidence="1">
    <location>
        <begin position="1"/>
        <end position="62"/>
    </location>
</feature>
<dbReference type="PANTHER" id="PTHR47390">
    <property type="entry name" value="PODOPLANIN"/>
    <property type="match status" value="1"/>
</dbReference>
<dbReference type="GO" id="GO:0007165">
    <property type="term" value="P:signal transduction"/>
    <property type="evidence" value="ECO:0007669"/>
    <property type="project" value="TreeGrafter"/>
</dbReference>
<dbReference type="InterPro" id="IPR052684">
    <property type="entry name" value="Podoplanin_domain"/>
</dbReference>
<proteinExistence type="predicted"/>
<gene>
    <name evidence="3" type="ORF">mMyoMyo1_014971</name>
</gene>
<dbReference type="EMBL" id="JABWUV010000002">
    <property type="protein sequence ID" value="KAF6379766.1"/>
    <property type="molecule type" value="Genomic_DNA"/>
</dbReference>
<evidence type="ECO:0000313" key="3">
    <source>
        <dbReference type="EMBL" id="KAF6379766.1"/>
    </source>
</evidence>